<dbReference type="AlphaFoldDB" id="A0A401YH84"/>
<protein>
    <recommendedName>
        <fullName evidence="4">GtrA-like protein domain-containing protein</fullName>
    </recommendedName>
</protein>
<accession>A0A401YH84</accession>
<feature type="transmembrane region" description="Helical" evidence="1">
    <location>
        <begin position="88"/>
        <end position="109"/>
    </location>
</feature>
<organism evidence="2 3">
    <name type="scientific">Embleya hyalina</name>
    <dbReference type="NCBI Taxonomy" id="516124"/>
    <lineage>
        <taxon>Bacteria</taxon>
        <taxon>Bacillati</taxon>
        <taxon>Actinomycetota</taxon>
        <taxon>Actinomycetes</taxon>
        <taxon>Kitasatosporales</taxon>
        <taxon>Streptomycetaceae</taxon>
        <taxon>Embleya</taxon>
    </lineage>
</organism>
<evidence type="ECO:0008006" key="4">
    <source>
        <dbReference type="Google" id="ProtNLM"/>
    </source>
</evidence>
<comment type="caution">
    <text evidence="2">The sequence shown here is derived from an EMBL/GenBank/DDBJ whole genome shotgun (WGS) entry which is preliminary data.</text>
</comment>
<evidence type="ECO:0000256" key="1">
    <source>
        <dbReference type="SAM" id="Phobius"/>
    </source>
</evidence>
<reference evidence="2 3" key="1">
    <citation type="submission" date="2018-12" db="EMBL/GenBank/DDBJ databases">
        <title>Draft genome sequence of Embleya hyalina NBRC 13850T.</title>
        <authorList>
            <person name="Komaki H."/>
            <person name="Hosoyama A."/>
            <person name="Kimura A."/>
            <person name="Ichikawa N."/>
            <person name="Tamura T."/>
        </authorList>
    </citation>
    <scope>NUCLEOTIDE SEQUENCE [LARGE SCALE GENOMIC DNA]</scope>
    <source>
        <strain evidence="2 3">NBRC 13850</strain>
    </source>
</reference>
<keyword evidence="1" id="KW-0472">Membrane</keyword>
<keyword evidence="3" id="KW-1185">Reference proteome</keyword>
<keyword evidence="1" id="KW-0812">Transmembrane</keyword>
<proteinExistence type="predicted"/>
<dbReference type="GO" id="GO:0016020">
    <property type="term" value="C:membrane"/>
    <property type="evidence" value="ECO:0007669"/>
    <property type="project" value="UniProtKB-SubCell"/>
</dbReference>
<sequence>MLFDMDTDRSAAAPTRPPGVIASFVRFVVFGGGVGLASSATLVLLSGHVPFAAANALVTVGSTLIATELHSRFTFGQDRPGGSDHVKAALTVLVCYLFTTAAMLVLHTIRPHAGVLVEQSVYLSASGLAGIGRFAFMRLVIFARKGGPKADERVLAREAVVTAA</sequence>
<dbReference type="Proteomes" id="UP000286931">
    <property type="component" value="Unassembled WGS sequence"/>
</dbReference>
<dbReference type="OrthoDB" id="3296646at2"/>
<gene>
    <name evidence="2" type="ORF">EHYA_01631</name>
</gene>
<evidence type="ECO:0000313" key="3">
    <source>
        <dbReference type="Proteomes" id="UP000286931"/>
    </source>
</evidence>
<feature type="transmembrane region" description="Helical" evidence="1">
    <location>
        <begin position="49"/>
        <end position="67"/>
    </location>
</feature>
<keyword evidence="1" id="KW-1133">Transmembrane helix</keyword>
<feature type="transmembrane region" description="Helical" evidence="1">
    <location>
        <begin position="121"/>
        <end position="143"/>
    </location>
</feature>
<evidence type="ECO:0000313" key="2">
    <source>
        <dbReference type="EMBL" id="GCD93975.1"/>
    </source>
</evidence>
<feature type="transmembrane region" description="Helical" evidence="1">
    <location>
        <begin position="20"/>
        <end position="43"/>
    </location>
</feature>
<name>A0A401YH84_9ACTN</name>
<dbReference type="GO" id="GO:0000271">
    <property type="term" value="P:polysaccharide biosynthetic process"/>
    <property type="evidence" value="ECO:0007669"/>
    <property type="project" value="InterPro"/>
</dbReference>
<dbReference type="EMBL" id="BIFH01000015">
    <property type="protein sequence ID" value="GCD93975.1"/>
    <property type="molecule type" value="Genomic_DNA"/>
</dbReference>